<dbReference type="PANTHER" id="PTHR42964:SF1">
    <property type="entry name" value="POLYKETIDE BIOSYNTHESIS ENOYL-COA HYDRATASE PKSH-RELATED"/>
    <property type="match status" value="1"/>
</dbReference>
<dbReference type="InterPro" id="IPR051683">
    <property type="entry name" value="Enoyl-CoA_Hydratase/Isomerase"/>
</dbReference>
<dbReference type="PANTHER" id="PTHR42964">
    <property type="entry name" value="ENOYL-COA HYDRATASE"/>
    <property type="match status" value="1"/>
</dbReference>
<dbReference type="InterPro" id="IPR001753">
    <property type="entry name" value="Enoyl-CoA_hydra/iso"/>
</dbReference>
<comment type="caution">
    <text evidence="4">The sequence shown here is derived from an EMBL/GenBank/DDBJ whole genome shotgun (WGS) entry which is preliminary data.</text>
</comment>
<name>A0ABV8SVX7_9GAMM</name>
<reference evidence="5" key="1">
    <citation type="journal article" date="2019" name="Int. J. Syst. Evol. Microbiol.">
        <title>The Global Catalogue of Microorganisms (GCM) 10K type strain sequencing project: providing services to taxonomists for standard genome sequencing and annotation.</title>
        <authorList>
            <consortium name="The Broad Institute Genomics Platform"/>
            <consortium name="The Broad Institute Genome Sequencing Center for Infectious Disease"/>
            <person name="Wu L."/>
            <person name="Ma J."/>
        </authorList>
    </citation>
    <scope>NUCLEOTIDE SEQUENCE [LARGE SCALE GENOMIC DNA]</scope>
    <source>
        <strain evidence="5">CGMCC 1.10759</strain>
    </source>
</reference>
<evidence type="ECO:0000313" key="4">
    <source>
        <dbReference type="EMBL" id="MFC4311773.1"/>
    </source>
</evidence>
<sequence>MTTSEQLAFQPPLANVLVEIDEGIAWVTLNRPSKRNAMSPALNDEMVRVLDALEIDDRVSVVVLTGAGDAFSAGMDLKEFFRDLDPLPYSRKMRIKRSAWQWQWKMLLTYPKPTIAMVNGWCFGGAFTPLVACDLAIAAEEAQFGLSEINWGILPGGQVTKAITAVMSHRDAMYYALTGKTFDGRKAAEMRLVNEAVPLSELKKRTRELATLLRSKNPTVMRGTKMAVRMVQEMPWEVSNDYLFAKSAESQFHDPERGRSQGLTQFLDEKSYRPGLSGYKRPE</sequence>
<dbReference type="EC" id="4.1.2.61" evidence="4"/>
<evidence type="ECO:0000256" key="3">
    <source>
        <dbReference type="SAM" id="MobiDB-lite"/>
    </source>
</evidence>
<dbReference type="RefSeq" id="WP_380600610.1">
    <property type="nucleotide sequence ID" value="NZ_JBHSDU010000010.1"/>
</dbReference>
<proteinExistence type="inferred from homology"/>
<dbReference type="InterPro" id="IPR018376">
    <property type="entry name" value="Enoyl-CoA_hyd/isom_CS"/>
</dbReference>
<keyword evidence="5" id="KW-1185">Reference proteome</keyword>
<feature type="region of interest" description="Disordered" evidence="3">
    <location>
        <begin position="253"/>
        <end position="283"/>
    </location>
</feature>
<organism evidence="4 5">
    <name type="scientific">Steroidobacter flavus</name>
    <dbReference type="NCBI Taxonomy" id="1842136"/>
    <lineage>
        <taxon>Bacteria</taxon>
        <taxon>Pseudomonadati</taxon>
        <taxon>Pseudomonadota</taxon>
        <taxon>Gammaproteobacteria</taxon>
        <taxon>Steroidobacterales</taxon>
        <taxon>Steroidobacteraceae</taxon>
        <taxon>Steroidobacter</taxon>
    </lineage>
</organism>
<accession>A0ABV8SVX7</accession>
<dbReference type="GO" id="GO:0050547">
    <property type="term" value="F:feruloyl-CoA hydratase/lyase activity"/>
    <property type="evidence" value="ECO:0007669"/>
    <property type="project" value="UniProtKB-EC"/>
</dbReference>
<evidence type="ECO:0000256" key="2">
    <source>
        <dbReference type="RuleBase" id="RU003707"/>
    </source>
</evidence>
<dbReference type="Proteomes" id="UP001595904">
    <property type="component" value="Unassembled WGS sequence"/>
</dbReference>
<protein>
    <submittedName>
        <fullName evidence="4">p-hydroxycinnamoyl CoA hydratase/lyase</fullName>
        <ecNumber evidence="4">4.1.2.61</ecNumber>
    </submittedName>
</protein>
<evidence type="ECO:0000313" key="5">
    <source>
        <dbReference type="Proteomes" id="UP001595904"/>
    </source>
</evidence>
<dbReference type="SUPFAM" id="SSF52096">
    <property type="entry name" value="ClpP/crotonase"/>
    <property type="match status" value="1"/>
</dbReference>
<evidence type="ECO:0000256" key="1">
    <source>
        <dbReference type="ARBA" id="ARBA00005254"/>
    </source>
</evidence>
<comment type="similarity">
    <text evidence="1 2">Belongs to the enoyl-CoA hydratase/isomerase family.</text>
</comment>
<dbReference type="PROSITE" id="PS00166">
    <property type="entry name" value="ENOYL_COA_HYDRATASE"/>
    <property type="match status" value="1"/>
</dbReference>
<dbReference type="EMBL" id="JBHSDU010000010">
    <property type="protein sequence ID" value="MFC4311773.1"/>
    <property type="molecule type" value="Genomic_DNA"/>
</dbReference>
<keyword evidence="4" id="KW-0456">Lyase</keyword>
<dbReference type="NCBIfam" id="NF006588">
    <property type="entry name" value="PRK09120.1"/>
    <property type="match status" value="1"/>
</dbReference>
<dbReference type="Gene3D" id="6.10.250.2850">
    <property type="match status" value="1"/>
</dbReference>
<dbReference type="CDD" id="cd06558">
    <property type="entry name" value="crotonase-like"/>
    <property type="match status" value="1"/>
</dbReference>
<dbReference type="Gene3D" id="3.90.226.10">
    <property type="entry name" value="2-enoyl-CoA Hydratase, Chain A, domain 1"/>
    <property type="match status" value="1"/>
</dbReference>
<gene>
    <name evidence="4" type="ORF">ACFPN2_22000</name>
</gene>
<dbReference type="Pfam" id="PF00378">
    <property type="entry name" value="ECH_1"/>
    <property type="match status" value="1"/>
</dbReference>
<dbReference type="InterPro" id="IPR029045">
    <property type="entry name" value="ClpP/crotonase-like_dom_sf"/>
</dbReference>